<dbReference type="EMBL" id="JASCZI010060524">
    <property type="protein sequence ID" value="MED6133400.1"/>
    <property type="molecule type" value="Genomic_DNA"/>
</dbReference>
<accession>A0ABU6SBM9</accession>
<dbReference type="Proteomes" id="UP001341840">
    <property type="component" value="Unassembled WGS sequence"/>
</dbReference>
<feature type="compositionally biased region" description="Basic residues" evidence="1">
    <location>
        <begin position="63"/>
        <end position="76"/>
    </location>
</feature>
<proteinExistence type="predicted"/>
<feature type="compositionally biased region" description="Polar residues" evidence="1">
    <location>
        <begin position="1"/>
        <end position="27"/>
    </location>
</feature>
<evidence type="ECO:0000313" key="2">
    <source>
        <dbReference type="EMBL" id="MED6133400.1"/>
    </source>
</evidence>
<evidence type="ECO:0000256" key="1">
    <source>
        <dbReference type="SAM" id="MobiDB-lite"/>
    </source>
</evidence>
<organism evidence="2 3">
    <name type="scientific">Stylosanthes scabra</name>
    <dbReference type="NCBI Taxonomy" id="79078"/>
    <lineage>
        <taxon>Eukaryota</taxon>
        <taxon>Viridiplantae</taxon>
        <taxon>Streptophyta</taxon>
        <taxon>Embryophyta</taxon>
        <taxon>Tracheophyta</taxon>
        <taxon>Spermatophyta</taxon>
        <taxon>Magnoliopsida</taxon>
        <taxon>eudicotyledons</taxon>
        <taxon>Gunneridae</taxon>
        <taxon>Pentapetalae</taxon>
        <taxon>rosids</taxon>
        <taxon>fabids</taxon>
        <taxon>Fabales</taxon>
        <taxon>Fabaceae</taxon>
        <taxon>Papilionoideae</taxon>
        <taxon>50 kb inversion clade</taxon>
        <taxon>dalbergioids sensu lato</taxon>
        <taxon>Dalbergieae</taxon>
        <taxon>Pterocarpus clade</taxon>
        <taxon>Stylosanthes</taxon>
    </lineage>
</organism>
<evidence type="ECO:0000313" key="3">
    <source>
        <dbReference type="Proteomes" id="UP001341840"/>
    </source>
</evidence>
<feature type="region of interest" description="Disordered" evidence="1">
    <location>
        <begin position="1"/>
        <end position="29"/>
    </location>
</feature>
<protein>
    <submittedName>
        <fullName evidence="2">Uncharacterized protein</fullName>
    </submittedName>
</protein>
<keyword evidence="3" id="KW-1185">Reference proteome</keyword>
<feature type="region of interest" description="Disordered" evidence="1">
    <location>
        <begin position="48"/>
        <end position="85"/>
    </location>
</feature>
<gene>
    <name evidence="2" type="ORF">PIB30_027939</name>
</gene>
<reference evidence="2 3" key="1">
    <citation type="journal article" date="2023" name="Plants (Basel)">
        <title>Bridging the Gap: Combining Genomics and Transcriptomics Approaches to Understand Stylosanthes scabra, an Orphan Legume from the Brazilian Caatinga.</title>
        <authorList>
            <person name="Ferreira-Neto J.R.C."/>
            <person name="da Silva M.D."/>
            <person name="Binneck E."/>
            <person name="de Melo N.F."/>
            <person name="da Silva R.H."/>
            <person name="de Melo A.L.T.M."/>
            <person name="Pandolfi V."/>
            <person name="Bustamante F.O."/>
            <person name="Brasileiro-Vidal A.C."/>
            <person name="Benko-Iseppon A.M."/>
        </authorList>
    </citation>
    <scope>NUCLEOTIDE SEQUENCE [LARGE SCALE GENOMIC DNA]</scope>
    <source>
        <tissue evidence="2">Leaves</tissue>
    </source>
</reference>
<comment type="caution">
    <text evidence="2">The sequence shown here is derived from an EMBL/GenBank/DDBJ whole genome shotgun (WGS) entry which is preliminary data.</text>
</comment>
<name>A0ABU6SBM9_9FABA</name>
<sequence length="126" mass="14395">MLPTSSASLPTTHHFQPSFQPQANIAHNNHPRLVRRITTATDEKVKGNNEDKDFITSQYNTHKGYHSGKLQHKKKNMAVGKKGKKEEKEEWVIDGDEEDPSQYFAKDYAHVGKRRPIHNKNLPIGP</sequence>